<comment type="subcellular location">
    <subcellularLocation>
        <location evidence="1">Cell membrane</location>
        <topology evidence="1">Multi-pass membrane protein</topology>
    </subcellularLocation>
</comment>
<evidence type="ECO:0000313" key="2">
    <source>
        <dbReference type="EMBL" id="AEF38668.1"/>
    </source>
</evidence>
<dbReference type="EMBL" id="CP002786">
    <property type="protein sequence ID" value="AEF38668.1"/>
    <property type="molecule type" value="Genomic_DNA"/>
</dbReference>
<dbReference type="RefSeq" id="WP_013805020.1">
    <property type="nucleotide sequence ID" value="NC_015564.1"/>
</dbReference>
<feature type="transmembrane region" description="Helical" evidence="1">
    <location>
        <begin position="197"/>
        <end position="220"/>
    </location>
</feature>
<dbReference type="KEGG" id="asd:AS9A_0208"/>
<organism evidence="2 3">
    <name type="scientific">Hoyosella subflava (strain DSM 45089 / JCM 17490 / NBRC 109087 / DQS3-9A1)</name>
    <name type="common">Amycolicicoccus subflavus</name>
    <dbReference type="NCBI Taxonomy" id="443218"/>
    <lineage>
        <taxon>Bacteria</taxon>
        <taxon>Bacillati</taxon>
        <taxon>Actinomycetota</taxon>
        <taxon>Actinomycetes</taxon>
        <taxon>Mycobacteriales</taxon>
        <taxon>Hoyosellaceae</taxon>
        <taxon>Hoyosella</taxon>
    </lineage>
</organism>
<feature type="transmembrane region" description="Helical" evidence="1">
    <location>
        <begin position="171"/>
        <end position="191"/>
    </location>
</feature>
<dbReference type="NCBIfam" id="TIGR00697">
    <property type="entry name" value="queuosine precursor transporter"/>
    <property type="match status" value="1"/>
</dbReference>
<gene>
    <name evidence="2" type="ordered locus">AS9A_0208</name>
</gene>
<keyword evidence="1" id="KW-0813">Transport</keyword>
<feature type="transmembrane region" description="Helical" evidence="1">
    <location>
        <begin position="62"/>
        <end position="82"/>
    </location>
</feature>
<sequence length="242" mass="26167">MTKATFTPDQPRTAVFAQVNSGLYATVVAVFASLLFMSNIAATKGVEFGPLLGGWSIITDGGFFLFPLAYILGGILAEVYGFRAARRAIFIGFGVALLAAASFWVVAVLPAAGFYENQAAFEAVVKAYPQILLASLTAFVAGQLLNSYVIVRVKERTRERHLWARLMGSTVVGQFVDTLIFCAIAATAIGIATGGDFLNYLFFGFVYKTVLEALLLPITYRVVAFIKRREPSYQAQLAVSTS</sequence>
<proteinExistence type="inferred from homology"/>
<keyword evidence="1" id="KW-1133">Transmembrane helix</keyword>
<keyword evidence="1" id="KW-0812">Transmembrane</keyword>
<name>F6EF89_HOYSD</name>
<accession>F6EF89</accession>
<comment type="similarity">
    <text evidence="1">Belongs to the vitamin uptake transporter (VUT/ECF) (TC 2.A.88) family. Q precursor transporter subfamily.</text>
</comment>
<feature type="transmembrane region" description="Helical" evidence="1">
    <location>
        <begin position="127"/>
        <end position="151"/>
    </location>
</feature>
<comment type="function">
    <text evidence="1">Involved in the import of queuosine (Q) precursors, required for Q precursor salvage.</text>
</comment>
<protein>
    <recommendedName>
        <fullName evidence="1">Probable queuosine precursor transporter</fullName>
        <shortName evidence="1">Q precursor transporter</shortName>
    </recommendedName>
</protein>
<dbReference type="GO" id="GO:0005886">
    <property type="term" value="C:plasma membrane"/>
    <property type="evidence" value="ECO:0007669"/>
    <property type="project" value="UniProtKB-SubCell"/>
</dbReference>
<dbReference type="GO" id="GO:0022857">
    <property type="term" value="F:transmembrane transporter activity"/>
    <property type="evidence" value="ECO:0007669"/>
    <property type="project" value="UniProtKB-UniRule"/>
</dbReference>
<evidence type="ECO:0000256" key="1">
    <source>
        <dbReference type="HAMAP-Rule" id="MF_02088"/>
    </source>
</evidence>
<dbReference type="Proteomes" id="UP000009235">
    <property type="component" value="Chromosome"/>
</dbReference>
<dbReference type="PANTHER" id="PTHR34300:SF2">
    <property type="entry name" value="QUEUOSINE PRECURSOR TRANSPORTER-RELATED"/>
    <property type="match status" value="1"/>
</dbReference>
<dbReference type="PANTHER" id="PTHR34300">
    <property type="entry name" value="QUEUOSINE PRECURSOR TRANSPORTER-RELATED"/>
    <property type="match status" value="1"/>
</dbReference>
<dbReference type="Pfam" id="PF02592">
    <property type="entry name" value="Vut_1"/>
    <property type="match status" value="1"/>
</dbReference>
<reference evidence="2 3" key="1">
    <citation type="journal article" date="2011" name="J. Bacteriol.">
        <title>Complete genome sequence of Amycolicicoccus subflavus DQS3-9A1T, an actinomycete isolated from crude oil-polluted soil.</title>
        <authorList>
            <person name="Cai M."/>
            <person name="Chen W.M."/>
            <person name="Nie Y."/>
            <person name="Chi C.Q."/>
            <person name="Wang Y.N."/>
            <person name="Tang Y.Q."/>
            <person name="Li G.Y."/>
            <person name="Wu X.L."/>
        </authorList>
    </citation>
    <scope>NUCLEOTIDE SEQUENCE [LARGE SCALE GENOMIC DNA]</scope>
    <source>
        <strain evidence="3">DSM 45089 / DQS3-9A1</strain>
    </source>
</reference>
<dbReference type="eggNOG" id="COG1738">
    <property type="taxonomic scope" value="Bacteria"/>
</dbReference>
<feature type="transmembrane region" description="Helical" evidence="1">
    <location>
        <begin position="21"/>
        <end position="42"/>
    </location>
</feature>
<keyword evidence="1" id="KW-0472">Membrane</keyword>
<keyword evidence="1" id="KW-1003">Cell membrane</keyword>
<feature type="transmembrane region" description="Helical" evidence="1">
    <location>
        <begin position="89"/>
        <end position="115"/>
    </location>
</feature>
<dbReference type="InterPro" id="IPR003744">
    <property type="entry name" value="YhhQ"/>
</dbReference>
<dbReference type="HAMAP" id="MF_02088">
    <property type="entry name" value="Q_prec_transport"/>
    <property type="match status" value="1"/>
</dbReference>
<dbReference type="STRING" id="443218.AS9A_0208"/>
<dbReference type="HOGENOM" id="CLU_075503_1_0_11"/>
<keyword evidence="3" id="KW-1185">Reference proteome</keyword>
<evidence type="ECO:0000313" key="3">
    <source>
        <dbReference type="Proteomes" id="UP000009235"/>
    </source>
</evidence>
<dbReference type="AlphaFoldDB" id="F6EF89"/>